<dbReference type="InterPro" id="IPR001694">
    <property type="entry name" value="NADH_UbQ_OxRdtase_su1/FPO"/>
</dbReference>
<feature type="transmembrane region" description="Helical" evidence="13">
    <location>
        <begin position="175"/>
        <end position="194"/>
    </location>
</feature>
<dbReference type="PROSITE" id="PS00668">
    <property type="entry name" value="COMPLEX1_ND1_2"/>
    <property type="match status" value="1"/>
</dbReference>
<dbReference type="GO" id="GO:0009060">
    <property type="term" value="P:aerobic respiration"/>
    <property type="evidence" value="ECO:0007669"/>
    <property type="project" value="TreeGrafter"/>
</dbReference>
<dbReference type="PROSITE" id="PS00667">
    <property type="entry name" value="COMPLEX1_ND1_1"/>
    <property type="match status" value="1"/>
</dbReference>
<name>A0A0C4FSS9_9HEXA</name>
<proteinExistence type="inferred from homology"/>
<keyword evidence="6 11" id="KW-0812">Transmembrane</keyword>
<dbReference type="Pfam" id="PF00146">
    <property type="entry name" value="NADHdh"/>
    <property type="match status" value="1"/>
</dbReference>
<dbReference type="PANTHER" id="PTHR11432:SF3">
    <property type="entry name" value="NADH-UBIQUINONE OXIDOREDUCTASE CHAIN 1"/>
    <property type="match status" value="1"/>
</dbReference>
<protein>
    <recommendedName>
        <fullName evidence="4 12">NADH-ubiquinone oxidoreductase chain 1</fullName>
        <ecNumber evidence="12">7.1.1.2</ecNumber>
    </recommendedName>
</protein>
<dbReference type="PANTHER" id="PTHR11432">
    <property type="entry name" value="NADH DEHYDROGENASE SUBUNIT 1"/>
    <property type="match status" value="1"/>
</dbReference>
<comment type="subcellular location">
    <subcellularLocation>
        <location evidence="2 11">Mitochondrion inner membrane</location>
        <topology evidence="2 11">Multi-pass membrane protein</topology>
    </subcellularLocation>
</comment>
<evidence type="ECO:0000256" key="12">
    <source>
        <dbReference type="RuleBase" id="RU000473"/>
    </source>
</evidence>
<geneLocation type="mitochondrion" evidence="14"/>
<feature type="transmembrane region" description="Helical" evidence="13">
    <location>
        <begin position="285"/>
        <end position="306"/>
    </location>
</feature>
<evidence type="ECO:0000256" key="1">
    <source>
        <dbReference type="ARBA" id="ARBA00003257"/>
    </source>
</evidence>
<dbReference type="GO" id="GO:0005743">
    <property type="term" value="C:mitochondrial inner membrane"/>
    <property type="evidence" value="ECO:0007669"/>
    <property type="project" value="UniProtKB-SubCell"/>
</dbReference>
<dbReference type="CTD" id="4535"/>
<evidence type="ECO:0000256" key="10">
    <source>
        <dbReference type="ARBA" id="ARBA00023136"/>
    </source>
</evidence>
<keyword evidence="7" id="KW-0999">Mitochondrion inner membrane</keyword>
<dbReference type="GO" id="GO:0003954">
    <property type="term" value="F:NADH dehydrogenase activity"/>
    <property type="evidence" value="ECO:0007669"/>
    <property type="project" value="TreeGrafter"/>
</dbReference>
<dbReference type="InterPro" id="IPR018086">
    <property type="entry name" value="NADH_UbQ_OxRdtase_su1_CS"/>
</dbReference>
<keyword evidence="9 12" id="KW-0830">Ubiquinone</keyword>
<feature type="transmembrane region" description="Helical" evidence="13">
    <location>
        <begin position="253"/>
        <end position="273"/>
    </location>
</feature>
<keyword evidence="12 14" id="KW-0496">Mitochondrion</keyword>
<evidence type="ECO:0000256" key="6">
    <source>
        <dbReference type="ARBA" id="ARBA00022692"/>
    </source>
</evidence>
<dbReference type="GeneID" id="23765410"/>
<evidence type="ECO:0000256" key="7">
    <source>
        <dbReference type="ARBA" id="ARBA00022792"/>
    </source>
</evidence>
<evidence type="ECO:0000256" key="13">
    <source>
        <dbReference type="SAM" id="Phobius"/>
    </source>
</evidence>
<sequence length="308" mass="34706">MFILNLMEWAVLLVGVLLGVAFFTLMERKVLGLIQFRKGPNKLGVSGLVQPFSDALKLISKEGLWPINSNYMPYLWAPYLSLLISLSVWLIVPGMGGILDFKLSALFFLCCLGAGVYPLMISGWASNSKYSYFGSMRAIAQSVSYEVSLAIIILSYFYMSYSLDFKAFSEYQYKVWFIILTLPLSLMWGLSFLAELNRSPFDFPEGESELVSGFNTEYGGMMFGAIFLAEYSSMMLMSVVSAYMMFGAEWTSLGFNFMVMIILTLILWVRGSLPRFRYDYLMNMVWGILLPLSISFLICVAGTGAYSL</sequence>
<keyword evidence="10 13" id="KW-0472">Membrane</keyword>
<feature type="transmembrane region" description="Helical" evidence="13">
    <location>
        <begin position="74"/>
        <end position="92"/>
    </location>
</feature>
<evidence type="ECO:0000256" key="4">
    <source>
        <dbReference type="ARBA" id="ARBA00021009"/>
    </source>
</evidence>
<evidence type="ECO:0000313" key="14">
    <source>
        <dbReference type="EMBL" id="AFI54928.1"/>
    </source>
</evidence>
<comment type="catalytic activity">
    <reaction evidence="12">
        <text>a ubiquinone + NADH + 5 H(+)(in) = a ubiquinol + NAD(+) + 4 H(+)(out)</text>
        <dbReference type="Rhea" id="RHEA:29091"/>
        <dbReference type="Rhea" id="RHEA-COMP:9565"/>
        <dbReference type="Rhea" id="RHEA-COMP:9566"/>
        <dbReference type="ChEBI" id="CHEBI:15378"/>
        <dbReference type="ChEBI" id="CHEBI:16389"/>
        <dbReference type="ChEBI" id="CHEBI:17976"/>
        <dbReference type="ChEBI" id="CHEBI:57540"/>
        <dbReference type="ChEBI" id="CHEBI:57945"/>
        <dbReference type="EC" id="7.1.1.2"/>
    </reaction>
</comment>
<evidence type="ECO:0000256" key="9">
    <source>
        <dbReference type="ARBA" id="ARBA00023075"/>
    </source>
</evidence>
<keyword evidence="5" id="KW-0813">Transport</keyword>
<keyword evidence="8 13" id="KW-1133">Transmembrane helix</keyword>
<accession>A0A0C4FSS9</accession>
<feature type="transmembrane region" description="Helical" evidence="13">
    <location>
        <begin position="221"/>
        <end position="246"/>
    </location>
</feature>
<gene>
    <name evidence="14" type="primary">ND1</name>
</gene>
<dbReference type="AlphaFoldDB" id="A0A0C4FSS9"/>
<evidence type="ECO:0000256" key="8">
    <source>
        <dbReference type="ARBA" id="ARBA00022989"/>
    </source>
</evidence>
<feature type="transmembrane region" description="Helical" evidence="13">
    <location>
        <begin position="145"/>
        <end position="163"/>
    </location>
</feature>
<evidence type="ECO:0000256" key="3">
    <source>
        <dbReference type="ARBA" id="ARBA00010535"/>
    </source>
</evidence>
<comment type="function">
    <text evidence="1">Core subunit of the mitochondrial membrane respiratory chain NADH dehydrogenase (Complex I) that is believed to belong to the minimal assembly required for catalysis. Complex I functions in the transfer of electrons from NADH to the respiratory chain. The immediate electron acceptor for the enzyme is believed to be ubiquinone.</text>
</comment>
<feature type="transmembrane region" description="Helical" evidence="13">
    <location>
        <begin position="104"/>
        <end position="125"/>
    </location>
</feature>
<evidence type="ECO:0000256" key="5">
    <source>
        <dbReference type="ARBA" id="ARBA00022448"/>
    </source>
</evidence>
<organism evidence="14">
    <name type="scientific">Acerentomon microrhinus</name>
    <dbReference type="NCBI Taxonomy" id="996308"/>
    <lineage>
        <taxon>Eukaryota</taxon>
        <taxon>Metazoa</taxon>
        <taxon>Ecdysozoa</taxon>
        <taxon>Arthropoda</taxon>
        <taxon>Hexapoda</taxon>
        <taxon>Protura</taxon>
        <taxon>Acerentomata</taxon>
        <taxon>Acerentomidae</taxon>
        <taxon>Acerentomon</taxon>
    </lineage>
</organism>
<dbReference type="RefSeq" id="YP_009126974.1">
    <property type="nucleotide sequence ID" value="NC_026666.1"/>
</dbReference>
<keyword evidence="11" id="KW-0520">NAD</keyword>
<dbReference type="EC" id="7.1.1.2" evidence="12"/>
<dbReference type="GO" id="GO:0008137">
    <property type="term" value="F:NADH dehydrogenase (ubiquinone) activity"/>
    <property type="evidence" value="ECO:0007669"/>
    <property type="project" value="UniProtKB-EC"/>
</dbReference>
<dbReference type="EMBL" id="JQ728012">
    <property type="protein sequence ID" value="AFI54928.1"/>
    <property type="molecule type" value="Genomic_DNA"/>
</dbReference>
<evidence type="ECO:0000256" key="2">
    <source>
        <dbReference type="ARBA" id="ARBA00004448"/>
    </source>
</evidence>
<reference evidence="14" key="1">
    <citation type="submission" date="2012-02" db="EMBL/GenBank/DDBJ databases">
        <title>The mitochondrial genome of the proturan Acerentomon microrhinus.</title>
        <authorList>
            <person name="Carapelli A."/>
            <person name="Bu Y."/>
            <person name="Nardi F."/>
            <person name="Aguti S."/>
            <person name="Frati F."/>
        </authorList>
    </citation>
    <scope>NUCLEOTIDE SEQUENCE</scope>
</reference>
<comment type="similarity">
    <text evidence="3 11">Belongs to the complex I subunit 1 family.</text>
</comment>
<dbReference type="HAMAP" id="MF_01350">
    <property type="entry name" value="NDH1_NuoH"/>
    <property type="match status" value="1"/>
</dbReference>
<evidence type="ECO:0000256" key="11">
    <source>
        <dbReference type="RuleBase" id="RU000471"/>
    </source>
</evidence>